<evidence type="ECO:0000256" key="1">
    <source>
        <dbReference type="ARBA" id="ARBA00004202"/>
    </source>
</evidence>
<dbReference type="InterPro" id="IPR027417">
    <property type="entry name" value="P-loop_NTPase"/>
</dbReference>
<proteinExistence type="predicted"/>
<dbReference type="SUPFAM" id="SSF52540">
    <property type="entry name" value="P-loop containing nucleoside triphosphate hydrolases"/>
    <property type="match status" value="1"/>
</dbReference>
<evidence type="ECO:0000256" key="2">
    <source>
        <dbReference type="ARBA" id="ARBA00022448"/>
    </source>
</evidence>
<keyword evidence="2" id="KW-0813">Transport</keyword>
<keyword evidence="4 7" id="KW-0067">ATP-binding</keyword>
<keyword evidence="5" id="KW-0046">Antibiotic resistance</keyword>
<dbReference type="RefSeq" id="WP_109228353.1">
    <property type="nucleotide sequence ID" value="NZ_PYHR01000002.1"/>
</dbReference>
<keyword evidence="3" id="KW-0547">Nucleotide-binding</keyword>
<protein>
    <submittedName>
        <fullName evidence="7">Spermidine/putrescine ABC transporter ATP-binding protein</fullName>
    </submittedName>
</protein>
<dbReference type="AlphaFoldDB" id="A0A2U1ZSK8"/>
<accession>A0A2U1ZSK8</accession>
<evidence type="ECO:0000256" key="3">
    <source>
        <dbReference type="ARBA" id="ARBA00022741"/>
    </source>
</evidence>
<dbReference type="PROSITE" id="PS00211">
    <property type="entry name" value="ABC_TRANSPORTER_1"/>
    <property type="match status" value="1"/>
</dbReference>
<dbReference type="PANTHER" id="PTHR42711:SF16">
    <property type="entry name" value="ABC TRANSPORTER ATP-BINDING PROTEIN"/>
    <property type="match status" value="1"/>
</dbReference>
<dbReference type="CDD" id="cd03230">
    <property type="entry name" value="ABC_DR_subfamily_A"/>
    <property type="match status" value="1"/>
</dbReference>
<keyword evidence="8" id="KW-1185">Reference proteome</keyword>
<gene>
    <name evidence="7" type="ORF">C8046_04020</name>
</gene>
<evidence type="ECO:0000313" key="8">
    <source>
        <dbReference type="Proteomes" id="UP000245166"/>
    </source>
</evidence>
<evidence type="ECO:0000256" key="4">
    <source>
        <dbReference type="ARBA" id="ARBA00022840"/>
    </source>
</evidence>
<dbReference type="Gene3D" id="3.40.50.300">
    <property type="entry name" value="P-loop containing nucleotide triphosphate hydrolases"/>
    <property type="match status" value="1"/>
</dbReference>
<evidence type="ECO:0000313" key="7">
    <source>
        <dbReference type="EMBL" id="PWD49969.1"/>
    </source>
</evidence>
<dbReference type="GO" id="GO:0005886">
    <property type="term" value="C:plasma membrane"/>
    <property type="evidence" value="ECO:0007669"/>
    <property type="project" value="UniProtKB-SubCell"/>
</dbReference>
<sequence>MPSPALVIEDLTVAYSGRTVVDHLSLVAEAGGITAVLGPNGAGKTTTIECAEGLRRPDSGTITVLGDAAGSDRARSRVGVMLQDGGLPMARRVREVLALAAAMHASPLPVADLLARLGLDVVATTPVRRLSGGQRQRLALAVAVIGRPELVFLDEPSAGLDPHARQDVWELVRELRSDGVGIVLTTHLIEEADALADQVHVLVDGRLVESGTPADLIARHAGSDSQRLRLARPLSEGEAIELRTAVTAVGHDVTLDADGADLLVRGPATPALTLAIAEWCDRSDVLLRSLQVGDGTLEHAYLTITAAPR</sequence>
<dbReference type="Pfam" id="PF00005">
    <property type="entry name" value="ABC_tran"/>
    <property type="match status" value="1"/>
</dbReference>
<dbReference type="OrthoDB" id="9804819at2"/>
<dbReference type="InterPro" id="IPR050763">
    <property type="entry name" value="ABC_transporter_ATP-binding"/>
</dbReference>
<organism evidence="7 8">
    <name type="scientific">Serinibacter arcticus</name>
    <dbReference type="NCBI Taxonomy" id="1655435"/>
    <lineage>
        <taxon>Bacteria</taxon>
        <taxon>Bacillati</taxon>
        <taxon>Actinomycetota</taxon>
        <taxon>Actinomycetes</taxon>
        <taxon>Micrococcales</taxon>
        <taxon>Beutenbergiaceae</taxon>
        <taxon>Serinibacter</taxon>
    </lineage>
</organism>
<dbReference type="SMART" id="SM00382">
    <property type="entry name" value="AAA"/>
    <property type="match status" value="1"/>
</dbReference>
<dbReference type="PROSITE" id="PS50893">
    <property type="entry name" value="ABC_TRANSPORTER_2"/>
    <property type="match status" value="1"/>
</dbReference>
<dbReference type="GO" id="GO:0046677">
    <property type="term" value="P:response to antibiotic"/>
    <property type="evidence" value="ECO:0007669"/>
    <property type="project" value="UniProtKB-KW"/>
</dbReference>
<dbReference type="Proteomes" id="UP000245166">
    <property type="component" value="Unassembled WGS sequence"/>
</dbReference>
<dbReference type="InterPro" id="IPR017871">
    <property type="entry name" value="ABC_transporter-like_CS"/>
</dbReference>
<dbReference type="EMBL" id="PYHR01000002">
    <property type="protein sequence ID" value="PWD49969.1"/>
    <property type="molecule type" value="Genomic_DNA"/>
</dbReference>
<feature type="domain" description="ABC transporter" evidence="6">
    <location>
        <begin position="6"/>
        <end position="229"/>
    </location>
</feature>
<dbReference type="InterPro" id="IPR003439">
    <property type="entry name" value="ABC_transporter-like_ATP-bd"/>
</dbReference>
<dbReference type="GO" id="GO:0016887">
    <property type="term" value="F:ATP hydrolysis activity"/>
    <property type="evidence" value="ECO:0007669"/>
    <property type="project" value="InterPro"/>
</dbReference>
<dbReference type="GO" id="GO:0005524">
    <property type="term" value="F:ATP binding"/>
    <property type="evidence" value="ECO:0007669"/>
    <property type="project" value="UniProtKB-KW"/>
</dbReference>
<name>A0A2U1ZSK8_9MICO</name>
<evidence type="ECO:0000256" key="5">
    <source>
        <dbReference type="ARBA" id="ARBA00023251"/>
    </source>
</evidence>
<comment type="caution">
    <text evidence="7">The sequence shown here is derived from an EMBL/GenBank/DDBJ whole genome shotgun (WGS) entry which is preliminary data.</text>
</comment>
<dbReference type="InterPro" id="IPR003593">
    <property type="entry name" value="AAA+_ATPase"/>
</dbReference>
<dbReference type="PANTHER" id="PTHR42711">
    <property type="entry name" value="ABC TRANSPORTER ATP-BINDING PROTEIN"/>
    <property type="match status" value="1"/>
</dbReference>
<reference evidence="7 8" key="1">
    <citation type="submission" date="2018-03" db="EMBL/GenBank/DDBJ databases">
        <title>Genome assembly of novel Miniimonas species PCH200.</title>
        <authorList>
            <person name="Thakur V."/>
            <person name="Kumar V."/>
            <person name="Singh D."/>
        </authorList>
    </citation>
    <scope>NUCLEOTIDE SEQUENCE [LARGE SCALE GENOMIC DNA]</scope>
    <source>
        <strain evidence="7 8">PCH200</strain>
    </source>
</reference>
<evidence type="ECO:0000259" key="6">
    <source>
        <dbReference type="PROSITE" id="PS50893"/>
    </source>
</evidence>
<comment type="subcellular location">
    <subcellularLocation>
        <location evidence="1">Cell membrane</location>
        <topology evidence="1">Peripheral membrane protein</topology>
    </subcellularLocation>
</comment>